<dbReference type="EMBL" id="PVUE01000001">
    <property type="protein sequence ID" value="PRZ44354.1"/>
    <property type="molecule type" value="Genomic_DNA"/>
</dbReference>
<accession>A0A2T1A721</accession>
<protein>
    <recommendedName>
        <fullName evidence="3">PIN domain-containing protein</fullName>
    </recommendedName>
</protein>
<dbReference type="OrthoDB" id="9798990at2"/>
<name>A0A2T1A721_9ACTN</name>
<keyword evidence="2" id="KW-1185">Reference proteome</keyword>
<dbReference type="InterPro" id="IPR029060">
    <property type="entry name" value="PIN-like_dom_sf"/>
</dbReference>
<dbReference type="Proteomes" id="UP000237752">
    <property type="component" value="Unassembled WGS sequence"/>
</dbReference>
<gene>
    <name evidence="1" type="ORF">CLV47_101480</name>
</gene>
<evidence type="ECO:0008006" key="3">
    <source>
        <dbReference type="Google" id="ProtNLM"/>
    </source>
</evidence>
<dbReference type="AlphaFoldDB" id="A0A2T1A721"/>
<dbReference type="RefSeq" id="WP_106347375.1">
    <property type="nucleotide sequence ID" value="NZ_PVUE01000001.1"/>
</dbReference>
<evidence type="ECO:0000313" key="1">
    <source>
        <dbReference type="EMBL" id="PRZ44354.1"/>
    </source>
</evidence>
<proteinExistence type="predicted"/>
<comment type="caution">
    <text evidence="1">The sequence shown here is derived from an EMBL/GenBank/DDBJ whole genome shotgun (WGS) entry which is preliminary data.</text>
</comment>
<organism evidence="1 2">
    <name type="scientific">Antricoccus suffuscus</name>
    <dbReference type="NCBI Taxonomy" id="1629062"/>
    <lineage>
        <taxon>Bacteria</taxon>
        <taxon>Bacillati</taxon>
        <taxon>Actinomycetota</taxon>
        <taxon>Actinomycetes</taxon>
        <taxon>Geodermatophilales</taxon>
        <taxon>Antricoccaceae</taxon>
        <taxon>Antricoccus</taxon>
    </lineage>
</organism>
<reference evidence="1 2" key="1">
    <citation type="submission" date="2018-03" db="EMBL/GenBank/DDBJ databases">
        <title>Genomic Encyclopedia of Archaeal and Bacterial Type Strains, Phase II (KMG-II): from individual species to whole genera.</title>
        <authorList>
            <person name="Goeker M."/>
        </authorList>
    </citation>
    <scope>NUCLEOTIDE SEQUENCE [LARGE SCALE GENOMIC DNA]</scope>
    <source>
        <strain evidence="1 2">DSM 100065</strain>
    </source>
</reference>
<dbReference type="SUPFAM" id="SSF88723">
    <property type="entry name" value="PIN domain-like"/>
    <property type="match status" value="1"/>
</dbReference>
<evidence type="ECO:0000313" key="2">
    <source>
        <dbReference type="Proteomes" id="UP000237752"/>
    </source>
</evidence>
<sequence>MLALAVARTLARAVGLAEDSQTFSTVIDAADRVTFTRDPFDRIITAQAIAAKDVLVTKDARILAAYPRQAVWA</sequence>